<dbReference type="KEGG" id="theu:HPC62_18400"/>
<protein>
    <submittedName>
        <fullName evidence="1">Cobyrinic acid a,c-diamide synthase</fullName>
    </submittedName>
</protein>
<sequence>MAKPRPPRRNGFYRDDTVGSILNKLPPEAKIWVESLPWHQRRYVLSLCHLMCAASPEVQAEFLDNYTADGLVSRKLEDKETEQRVRDYLKEFRIATELDAGVLRRYIRQFYVHSAQDARRQPDLYLESALRLVFSTEERNNVFSYVLGFELLKMMFRMSWYQHEKLYRLQRNQDDFIATYIKPIQYAHRVNSIVVPKDEGVFFARRNYFVQEPEIPEKRLIELVMATFTTDVVSNFGFSLMRHPNSLIFDYDHIFDLEQDVIFDLNATE</sequence>
<gene>
    <name evidence="1" type="ORF">HPC62_18400</name>
</gene>
<reference evidence="1 2" key="1">
    <citation type="submission" date="2020-05" db="EMBL/GenBank/DDBJ databases">
        <title>Complete genome sequence of of a novel Thermoleptolyngbya strain isolated from hot springs of Ganzi, Sichuan China.</title>
        <authorList>
            <person name="Tang J."/>
            <person name="Daroch M."/>
            <person name="Li L."/>
            <person name="Waleron K."/>
            <person name="Waleron M."/>
            <person name="Waleron M."/>
        </authorList>
    </citation>
    <scope>NUCLEOTIDE SEQUENCE [LARGE SCALE GENOMIC DNA]</scope>
    <source>
        <strain evidence="1 2">PKUAC-SCTA183</strain>
    </source>
</reference>
<dbReference type="EMBL" id="CP053661">
    <property type="protein sequence ID" value="QKD83900.1"/>
    <property type="molecule type" value="Genomic_DNA"/>
</dbReference>
<dbReference type="AlphaFoldDB" id="A0A6M8BI99"/>
<accession>A0A6M8BI99</accession>
<dbReference type="RefSeq" id="WP_172357979.1">
    <property type="nucleotide sequence ID" value="NZ_CP053661.1"/>
</dbReference>
<dbReference type="Proteomes" id="UP000505210">
    <property type="component" value="Chromosome"/>
</dbReference>
<proteinExistence type="predicted"/>
<keyword evidence="2" id="KW-1185">Reference proteome</keyword>
<name>A0A6M8BI99_9CYAN</name>
<evidence type="ECO:0000313" key="1">
    <source>
        <dbReference type="EMBL" id="QKD83900.1"/>
    </source>
</evidence>
<evidence type="ECO:0000313" key="2">
    <source>
        <dbReference type="Proteomes" id="UP000505210"/>
    </source>
</evidence>
<organism evidence="1 2">
    <name type="scientific">Thermoleptolyngbya sichuanensis A183</name>
    <dbReference type="NCBI Taxonomy" id="2737172"/>
    <lineage>
        <taxon>Bacteria</taxon>
        <taxon>Bacillati</taxon>
        <taxon>Cyanobacteriota</taxon>
        <taxon>Cyanophyceae</taxon>
        <taxon>Oculatellales</taxon>
        <taxon>Oculatellaceae</taxon>
        <taxon>Thermoleptolyngbya</taxon>
        <taxon>Thermoleptolyngbya sichuanensis</taxon>
    </lineage>
</organism>